<dbReference type="STRING" id="1122155.SAMN02745158_01524"/>
<dbReference type="PRINTS" id="PR00368">
    <property type="entry name" value="FADPNR"/>
</dbReference>
<keyword evidence="5" id="KW-1185">Reference proteome</keyword>
<accession>A0A1M4WB36</accession>
<keyword evidence="1" id="KW-0285">Flavoprotein</keyword>
<feature type="domain" description="FAD/NAD(P)-binding" evidence="3">
    <location>
        <begin position="25"/>
        <end position="314"/>
    </location>
</feature>
<evidence type="ECO:0000313" key="5">
    <source>
        <dbReference type="Proteomes" id="UP000184245"/>
    </source>
</evidence>
<reference evidence="4 5" key="1">
    <citation type="submission" date="2016-11" db="EMBL/GenBank/DDBJ databases">
        <authorList>
            <person name="Jaros S."/>
            <person name="Januszkiewicz K."/>
            <person name="Wedrychowicz H."/>
        </authorList>
    </citation>
    <scope>NUCLEOTIDE SEQUENCE [LARGE SCALE GENOMIC DNA]</scope>
    <source>
        <strain evidence="4 5">DSM 17459</strain>
    </source>
</reference>
<proteinExistence type="predicted"/>
<dbReference type="Pfam" id="PF07992">
    <property type="entry name" value="Pyr_redox_2"/>
    <property type="match status" value="1"/>
</dbReference>
<evidence type="ECO:0000256" key="2">
    <source>
        <dbReference type="ARBA" id="ARBA00023002"/>
    </source>
</evidence>
<name>A0A1M4WB36_9CLOT</name>
<organism evidence="4 5">
    <name type="scientific">Lactonifactor longoviformis DSM 17459</name>
    <dbReference type="NCBI Taxonomy" id="1122155"/>
    <lineage>
        <taxon>Bacteria</taxon>
        <taxon>Bacillati</taxon>
        <taxon>Bacillota</taxon>
        <taxon>Clostridia</taxon>
        <taxon>Eubacteriales</taxon>
        <taxon>Clostridiaceae</taxon>
        <taxon>Lactonifactor</taxon>
    </lineage>
</organism>
<dbReference type="AlphaFoldDB" id="A0A1M4WB36"/>
<gene>
    <name evidence="4" type="ORF">SAMN02745158_01524</name>
</gene>
<dbReference type="EMBL" id="FQVI01000006">
    <property type="protein sequence ID" value="SHE78370.1"/>
    <property type="molecule type" value="Genomic_DNA"/>
</dbReference>
<dbReference type="InterPro" id="IPR050097">
    <property type="entry name" value="Ferredoxin-NADP_redctase_2"/>
</dbReference>
<dbReference type="GO" id="GO:0016491">
    <property type="term" value="F:oxidoreductase activity"/>
    <property type="evidence" value="ECO:0007669"/>
    <property type="project" value="UniProtKB-KW"/>
</dbReference>
<dbReference type="InterPro" id="IPR036188">
    <property type="entry name" value="FAD/NAD-bd_sf"/>
</dbReference>
<dbReference type="SUPFAM" id="SSF51905">
    <property type="entry name" value="FAD/NAD(P)-binding domain"/>
    <property type="match status" value="1"/>
</dbReference>
<sequence length="412" mass="45453">MIFFKGITMGVDIKKSEAVSMNERYDVIIIGGGPGGLTSAIYAGRAGRKTLLIEKGSYGGRVNTTAEIRNYPGTVRESGEGLMQRFREHAESFPTVSMKRTTVTGVEKEGDIFTVHTRRRGDFQAPCVILDLGTRPRVLGIPGEEEFAGHGVAYCATCDGEFFKDKEIYVLGAGDQAIEEADYLTRLVKKATVIVLHEEGHLDCNELAAQKAFGNPKINFVWNSTLAEIRGKDWVESLVLKNVVTGEMREVKTEGLFSFVGMVPQTDFVKDLVHCDLSGYIPVTDKMETCIPGLYAVGDCTSKFLRQIVTSAADGAVAAEASGRYASELEQIRGILSPDSGKAVFVFYNPYHSEEIEKVTKLEKKLGASQKVYRQDITRQSLLYQELGLKETVAAAYYEDGQLIKTERFQQS</sequence>
<evidence type="ECO:0000259" key="3">
    <source>
        <dbReference type="Pfam" id="PF07992"/>
    </source>
</evidence>
<dbReference type="Gene3D" id="3.50.50.60">
    <property type="entry name" value="FAD/NAD(P)-binding domain"/>
    <property type="match status" value="2"/>
</dbReference>
<dbReference type="PRINTS" id="PR00469">
    <property type="entry name" value="PNDRDTASEII"/>
</dbReference>
<dbReference type="PANTHER" id="PTHR48105">
    <property type="entry name" value="THIOREDOXIN REDUCTASE 1-RELATED-RELATED"/>
    <property type="match status" value="1"/>
</dbReference>
<protein>
    <submittedName>
        <fullName evidence="4">Thioredoxin reductase (NADPH)</fullName>
    </submittedName>
</protein>
<evidence type="ECO:0000313" key="4">
    <source>
        <dbReference type="EMBL" id="SHE78370.1"/>
    </source>
</evidence>
<evidence type="ECO:0000256" key="1">
    <source>
        <dbReference type="ARBA" id="ARBA00022630"/>
    </source>
</evidence>
<keyword evidence="2" id="KW-0560">Oxidoreductase</keyword>
<dbReference type="Proteomes" id="UP000184245">
    <property type="component" value="Unassembled WGS sequence"/>
</dbReference>
<dbReference type="InterPro" id="IPR023753">
    <property type="entry name" value="FAD/NAD-binding_dom"/>
</dbReference>